<evidence type="ECO:0000313" key="1">
    <source>
        <dbReference type="EMBL" id="QBQ72175.1"/>
    </source>
</evidence>
<gene>
    <name evidence="1" type="ORF">CPT_Parlo_026</name>
</gene>
<evidence type="ECO:0000313" key="2">
    <source>
        <dbReference type="Proteomes" id="UP000307326"/>
    </source>
</evidence>
<organism evidence="1 2">
    <name type="scientific">Serratia phage Parlo</name>
    <dbReference type="NCBI Taxonomy" id="2557554"/>
    <lineage>
        <taxon>Viruses</taxon>
        <taxon>Duplodnaviria</taxon>
        <taxon>Heunggongvirae</taxon>
        <taxon>Uroviricota</taxon>
        <taxon>Caudoviricetes</taxon>
        <taxon>Parlovirus</taxon>
        <taxon>Parlovirus parlo</taxon>
    </lineage>
</organism>
<dbReference type="EMBL" id="MK618715">
    <property type="protein sequence ID" value="QBQ72175.1"/>
    <property type="molecule type" value="Genomic_DNA"/>
</dbReference>
<proteinExistence type="predicted"/>
<reference evidence="2" key="1">
    <citation type="submission" date="2019-03" db="EMBL/GenBank/DDBJ databases">
        <authorList>
            <person name="Bockoven R."/>
            <person name="Gutierrez J."/>
            <person name="Newkirk H."/>
            <person name="Liu M."/>
            <person name="Ramsey J."/>
            <person name="Cahill J."/>
        </authorList>
    </citation>
    <scope>NUCLEOTIDE SEQUENCE [LARGE SCALE GENOMIC DNA]</scope>
</reference>
<dbReference type="Proteomes" id="UP000307326">
    <property type="component" value="Segment"/>
</dbReference>
<accession>A0A482MFI6</accession>
<sequence length="137" mass="15157">MKKADFMAHCERVSIRNGHCAVHLAQEIARGGKDLDVCVEPTTGSDINRRAESILIQSMHLYDGKVGPNNYFRLASFERWVVEFNGKRGTGRPVINSPYGYCPHCGAASLVRERRPHGNDTCANGHVYPSTNSRGAK</sequence>
<name>A0A482MFI6_9CAUD</name>
<keyword evidence="2" id="KW-1185">Reference proteome</keyword>
<protein>
    <submittedName>
        <fullName evidence="1">Uncharacterized protein</fullName>
    </submittedName>
</protein>